<organism evidence="1 2">
    <name type="scientific">Paenibacillus aestuarii</name>
    <dbReference type="NCBI Taxonomy" id="516965"/>
    <lineage>
        <taxon>Bacteria</taxon>
        <taxon>Bacillati</taxon>
        <taxon>Bacillota</taxon>
        <taxon>Bacilli</taxon>
        <taxon>Bacillales</taxon>
        <taxon>Paenibacillaceae</taxon>
        <taxon>Paenibacillus</taxon>
    </lineage>
</organism>
<dbReference type="Proteomes" id="UP001596044">
    <property type="component" value="Unassembled WGS sequence"/>
</dbReference>
<name>A0ABW0KBA5_9BACL</name>
<gene>
    <name evidence="1" type="ORF">ACFPOG_20690</name>
</gene>
<evidence type="ECO:0000313" key="1">
    <source>
        <dbReference type="EMBL" id="MFC5450673.1"/>
    </source>
</evidence>
<comment type="caution">
    <text evidence="1">The sequence shown here is derived from an EMBL/GenBank/DDBJ whole genome shotgun (WGS) entry which is preliminary data.</text>
</comment>
<dbReference type="EMBL" id="JBHSMJ010000028">
    <property type="protein sequence ID" value="MFC5450673.1"/>
    <property type="molecule type" value="Genomic_DNA"/>
</dbReference>
<dbReference type="SUPFAM" id="SSF48403">
    <property type="entry name" value="Ankyrin repeat"/>
    <property type="match status" value="1"/>
</dbReference>
<dbReference type="RefSeq" id="WP_377525765.1">
    <property type="nucleotide sequence ID" value="NZ_JAQFVF010000075.1"/>
</dbReference>
<accession>A0ABW0KBA5</accession>
<keyword evidence="2" id="KW-1185">Reference proteome</keyword>
<dbReference type="InterPro" id="IPR036770">
    <property type="entry name" value="Ankyrin_rpt-contain_sf"/>
</dbReference>
<evidence type="ECO:0000313" key="2">
    <source>
        <dbReference type="Proteomes" id="UP001596044"/>
    </source>
</evidence>
<reference evidence="2" key="1">
    <citation type="journal article" date="2019" name="Int. J. Syst. Evol. Microbiol.">
        <title>The Global Catalogue of Microorganisms (GCM) 10K type strain sequencing project: providing services to taxonomists for standard genome sequencing and annotation.</title>
        <authorList>
            <consortium name="The Broad Institute Genomics Platform"/>
            <consortium name="The Broad Institute Genome Sequencing Center for Infectious Disease"/>
            <person name="Wu L."/>
            <person name="Ma J."/>
        </authorList>
    </citation>
    <scope>NUCLEOTIDE SEQUENCE [LARGE SCALE GENOMIC DNA]</scope>
    <source>
        <strain evidence="2">KACC 11904</strain>
    </source>
</reference>
<proteinExistence type="predicted"/>
<protein>
    <recommendedName>
        <fullName evidence="3">Ankyrin repeat domain-containing protein</fullName>
    </recommendedName>
</protein>
<sequence length="37" mass="3835">MEKYNSAETLLKSGADPNIVSMNGGRTPLFIAAGSHG</sequence>
<evidence type="ECO:0008006" key="3">
    <source>
        <dbReference type="Google" id="ProtNLM"/>
    </source>
</evidence>
<dbReference type="Gene3D" id="1.25.40.20">
    <property type="entry name" value="Ankyrin repeat-containing domain"/>
    <property type="match status" value="1"/>
</dbReference>